<protein>
    <recommendedName>
        <fullName evidence="2">Thiamine-monophosphate kinase</fullName>
        <shortName evidence="2">TMP kinase</shortName>
        <shortName evidence="2">Thiamine-phosphate kinase</shortName>
        <ecNumber evidence="2">2.7.4.16</ecNumber>
    </recommendedName>
</protein>
<keyword evidence="2" id="KW-0067">ATP-binding</keyword>
<comment type="catalytic activity">
    <reaction evidence="2">
        <text>thiamine phosphate + ATP = thiamine diphosphate + ADP</text>
        <dbReference type="Rhea" id="RHEA:15913"/>
        <dbReference type="ChEBI" id="CHEBI:30616"/>
        <dbReference type="ChEBI" id="CHEBI:37575"/>
        <dbReference type="ChEBI" id="CHEBI:58937"/>
        <dbReference type="ChEBI" id="CHEBI:456216"/>
        <dbReference type="EC" id="2.7.4.16"/>
    </reaction>
</comment>
<feature type="binding site" evidence="2">
    <location>
        <position position="58"/>
    </location>
    <ligand>
        <name>substrate</name>
    </ligand>
</feature>
<comment type="function">
    <text evidence="2">Catalyzes the ATP-dependent phosphorylation of thiamine-monophosphate (TMP) to form thiamine-pyrophosphate (TPP), the active form of vitamin B1.</text>
</comment>
<feature type="binding site" evidence="2">
    <location>
        <position position="34"/>
    </location>
    <ligand>
        <name>Mg(2+)</name>
        <dbReference type="ChEBI" id="CHEBI:18420"/>
        <label>3</label>
    </ligand>
</feature>
<dbReference type="PANTHER" id="PTHR30270:SF0">
    <property type="entry name" value="THIAMINE-MONOPHOSPHATE KINASE"/>
    <property type="match status" value="1"/>
</dbReference>
<comment type="caution">
    <text evidence="2">Lacks conserved residue(s) required for the propagation of feature annotation.</text>
</comment>
<feature type="binding site" evidence="2">
    <location>
        <position position="154"/>
    </location>
    <ligand>
        <name>ATP</name>
        <dbReference type="ChEBI" id="CHEBI:30616"/>
    </ligand>
</feature>
<name>A0A1V5SWW6_9BACT</name>
<dbReference type="Proteomes" id="UP000485569">
    <property type="component" value="Unassembled WGS sequence"/>
</dbReference>
<dbReference type="AlphaFoldDB" id="A0A1V5SWW6"/>
<feature type="binding site" evidence="2">
    <location>
        <position position="221"/>
    </location>
    <ligand>
        <name>Mg(2+)</name>
        <dbReference type="ChEBI" id="CHEBI:18420"/>
        <label>3</label>
    </ligand>
</feature>
<accession>A0A1V5SWW6</accession>
<gene>
    <name evidence="2 5" type="primary">thiL</name>
    <name evidence="5" type="ORF">BWY41_01007</name>
</gene>
<dbReference type="GO" id="GO:0009030">
    <property type="term" value="F:thiamine-phosphate kinase activity"/>
    <property type="evidence" value="ECO:0007669"/>
    <property type="project" value="UniProtKB-UniRule"/>
</dbReference>
<keyword evidence="2" id="KW-0460">Magnesium</keyword>
<feature type="binding site" evidence="2">
    <location>
        <position position="80"/>
    </location>
    <ligand>
        <name>Mg(2+)</name>
        <dbReference type="ChEBI" id="CHEBI:18420"/>
        <label>3</label>
    </ligand>
</feature>
<comment type="pathway">
    <text evidence="2">Cofactor biosynthesis; thiamine diphosphate biosynthesis; thiamine diphosphate from thiamine phosphate: step 1/1.</text>
</comment>
<evidence type="ECO:0000259" key="4">
    <source>
        <dbReference type="Pfam" id="PF02769"/>
    </source>
</evidence>
<feature type="domain" description="PurM-like N-terminal" evidence="3">
    <location>
        <begin position="33"/>
        <end position="146"/>
    </location>
</feature>
<dbReference type="UniPathway" id="UPA00060">
    <property type="reaction ID" value="UER00142"/>
</dbReference>
<feature type="binding site" evidence="2">
    <location>
        <position position="274"/>
    </location>
    <ligand>
        <name>substrate</name>
    </ligand>
</feature>
<feature type="binding site" evidence="2">
    <location>
        <position position="224"/>
    </location>
    <ligand>
        <name>Mg(2+)</name>
        <dbReference type="ChEBI" id="CHEBI:18420"/>
        <label>5</label>
    </ligand>
</feature>
<dbReference type="NCBIfam" id="TIGR01379">
    <property type="entry name" value="thiL"/>
    <property type="match status" value="1"/>
</dbReference>
<feature type="binding site" evidence="2">
    <location>
        <position position="128"/>
    </location>
    <ligand>
        <name>Mg(2+)</name>
        <dbReference type="ChEBI" id="CHEBI:18420"/>
        <label>1</label>
    </ligand>
</feature>
<keyword evidence="1 2" id="KW-0784">Thiamine biosynthesis</keyword>
<proteinExistence type="inferred from homology"/>
<evidence type="ECO:0000313" key="5">
    <source>
        <dbReference type="EMBL" id="OQA58681.1"/>
    </source>
</evidence>
<dbReference type="GO" id="GO:0009229">
    <property type="term" value="P:thiamine diphosphate biosynthetic process"/>
    <property type="evidence" value="ECO:0007669"/>
    <property type="project" value="UniProtKB-UniRule"/>
</dbReference>
<feature type="binding site" evidence="2">
    <location>
        <position position="34"/>
    </location>
    <ligand>
        <name>Mg(2+)</name>
        <dbReference type="ChEBI" id="CHEBI:18420"/>
        <label>4</label>
    </ligand>
</feature>
<dbReference type="Pfam" id="PF00586">
    <property type="entry name" value="AIRS"/>
    <property type="match status" value="1"/>
</dbReference>
<evidence type="ECO:0000256" key="2">
    <source>
        <dbReference type="HAMAP-Rule" id="MF_02128"/>
    </source>
</evidence>
<dbReference type="Pfam" id="PF02769">
    <property type="entry name" value="AIRS_C"/>
    <property type="match status" value="1"/>
</dbReference>
<feature type="binding site" evidence="2">
    <location>
        <position position="330"/>
    </location>
    <ligand>
        <name>substrate</name>
    </ligand>
</feature>
<organism evidence="5">
    <name type="scientific">Candidatus Atribacter allofermentans</name>
    <dbReference type="NCBI Taxonomy" id="1852833"/>
    <lineage>
        <taxon>Bacteria</taxon>
        <taxon>Pseudomonadati</taxon>
        <taxon>Atribacterota</taxon>
        <taxon>Atribacteria</taxon>
        <taxon>Atribacterales</taxon>
        <taxon>Atribacteraceae</taxon>
        <taxon>Atribacter</taxon>
    </lineage>
</organism>
<dbReference type="CDD" id="cd02194">
    <property type="entry name" value="ThiL"/>
    <property type="match status" value="1"/>
</dbReference>
<reference evidence="5" key="1">
    <citation type="submission" date="2017-02" db="EMBL/GenBank/DDBJ databases">
        <title>Delving into the versatile metabolic prowess of the omnipresent phylum Bacteroidetes.</title>
        <authorList>
            <person name="Nobu M.K."/>
            <person name="Mei R."/>
            <person name="Narihiro T."/>
            <person name="Kuroda K."/>
            <person name="Liu W.-T."/>
        </authorList>
    </citation>
    <scope>NUCLEOTIDE SEQUENCE</scope>
    <source>
        <strain evidence="5">ADurb.Bin276</strain>
    </source>
</reference>
<dbReference type="InterPro" id="IPR010918">
    <property type="entry name" value="PurM-like_C_dom"/>
</dbReference>
<keyword evidence="2 5" id="KW-0808">Transferase</keyword>
<dbReference type="Gene3D" id="3.90.650.10">
    <property type="entry name" value="PurM-like C-terminal domain"/>
    <property type="match status" value="1"/>
</dbReference>
<dbReference type="Gene3D" id="3.30.1330.10">
    <property type="entry name" value="PurM-like, N-terminal domain"/>
    <property type="match status" value="1"/>
</dbReference>
<comment type="similarity">
    <text evidence="2">Belongs to the thiamine-monophosphate kinase family.</text>
</comment>
<comment type="caution">
    <text evidence="5">The sequence shown here is derived from an EMBL/GenBank/DDBJ whole genome shotgun (WGS) entry which is preliminary data.</text>
</comment>
<dbReference type="GO" id="GO:0005524">
    <property type="term" value="F:ATP binding"/>
    <property type="evidence" value="ECO:0007669"/>
    <property type="project" value="UniProtKB-UniRule"/>
</dbReference>
<keyword evidence="2" id="KW-0479">Metal-binding</keyword>
<dbReference type="HAMAP" id="MF_02128">
    <property type="entry name" value="TMP_kinase"/>
    <property type="match status" value="1"/>
</dbReference>
<keyword evidence="2 5" id="KW-0418">Kinase</keyword>
<evidence type="ECO:0000259" key="3">
    <source>
        <dbReference type="Pfam" id="PF00586"/>
    </source>
</evidence>
<feature type="binding site" evidence="2">
    <location>
        <position position="51"/>
    </location>
    <ligand>
        <name>Mg(2+)</name>
        <dbReference type="ChEBI" id="CHEBI:18420"/>
        <label>1</label>
    </ligand>
</feature>
<dbReference type="GO" id="GO:0000287">
    <property type="term" value="F:magnesium ion binding"/>
    <property type="evidence" value="ECO:0007669"/>
    <property type="project" value="UniProtKB-UniRule"/>
</dbReference>
<feature type="binding site" evidence="2">
    <location>
        <position position="223"/>
    </location>
    <ligand>
        <name>ATP</name>
        <dbReference type="ChEBI" id="CHEBI:30616"/>
    </ligand>
</feature>
<evidence type="ECO:0000256" key="1">
    <source>
        <dbReference type="ARBA" id="ARBA00022977"/>
    </source>
</evidence>
<dbReference type="SUPFAM" id="SSF56042">
    <property type="entry name" value="PurM C-terminal domain-like"/>
    <property type="match status" value="1"/>
</dbReference>
<dbReference type="PIRSF" id="PIRSF005303">
    <property type="entry name" value="Thiam_monoph_kin"/>
    <property type="match status" value="1"/>
</dbReference>
<feature type="binding site" evidence="2">
    <location>
        <position position="80"/>
    </location>
    <ligand>
        <name>Mg(2+)</name>
        <dbReference type="ChEBI" id="CHEBI:18420"/>
        <label>4</label>
    </ligand>
</feature>
<dbReference type="InterPro" id="IPR036921">
    <property type="entry name" value="PurM-like_N_sf"/>
</dbReference>
<dbReference type="GO" id="GO:0009228">
    <property type="term" value="P:thiamine biosynthetic process"/>
    <property type="evidence" value="ECO:0007669"/>
    <property type="project" value="UniProtKB-KW"/>
</dbReference>
<dbReference type="InterPro" id="IPR016188">
    <property type="entry name" value="PurM-like_N"/>
</dbReference>
<feature type="binding site" evidence="2">
    <location>
        <position position="49"/>
    </location>
    <ligand>
        <name>Mg(2+)</name>
        <dbReference type="ChEBI" id="CHEBI:18420"/>
        <label>4</label>
    </ligand>
</feature>
<feature type="domain" description="PurM-like C-terminal" evidence="4">
    <location>
        <begin position="158"/>
        <end position="314"/>
    </location>
</feature>
<comment type="miscellaneous">
    <text evidence="2">Reaction mechanism of ThiL seems to utilize a direct, inline transfer of the gamma-phosphate of ATP to TMP rather than a phosphorylated enzyme intermediate.</text>
</comment>
<dbReference type="PANTHER" id="PTHR30270">
    <property type="entry name" value="THIAMINE-MONOPHOSPHATE KINASE"/>
    <property type="match status" value="1"/>
</dbReference>
<sequence>MSTLTDIGEFGLIDLIKKKFTPYGPETVVGIDDDCAVVTGREGFYTLYTCDSQVEGSHFITDLVPPYLLGQKVLSVNLSDIAAMGGTPRFALLSLVLRSNVSIRWIDTFLEGFRYKANQYAVEVIGGNLAHTEGKLIFDVTCIGEVKRNRLLLRNQARVGDLILVTGSLGDAAAGLKILLEEQKMNTAKKQYLLNRYFLPEPRVEVGRILADSKDRIALIDISDGFAQDLGHILKQSQVGAIIDPERIPLSRQLISWCSEQNCYPLDYAFSGGEDYELIFTTTPQNADELRNKIQREVGVPVTIVGEITTGSNLIFEKNEQNYEFHTQGWNHFSSF</sequence>
<feature type="binding site" evidence="2">
    <location>
        <begin position="127"/>
        <end position="128"/>
    </location>
    <ligand>
        <name>ATP</name>
        <dbReference type="ChEBI" id="CHEBI:30616"/>
    </ligand>
</feature>
<dbReference type="SUPFAM" id="SSF55326">
    <property type="entry name" value="PurM N-terminal domain-like"/>
    <property type="match status" value="1"/>
</dbReference>
<feature type="binding site" evidence="2">
    <location>
        <position position="51"/>
    </location>
    <ligand>
        <name>Mg(2+)</name>
        <dbReference type="ChEBI" id="CHEBI:18420"/>
        <label>2</label>
    </ligand>
</feature>
<dbReference type="EMBL" id="MWBQ01000067">
    <property type="protein sequence ID" value="OQA58681.1"/>
    <property type="molecule type" value="Genomic_DNA"/>
</dbReference>
<keyword evidence="2" id="KW-0547">Nucleotide-binding</keyword>
<dbReference type="EC" id="2.7.4.16" evidence="2"/>
<feature type="binding site" evidence="2">
    <location>
        <position position="80"/>
    </location>
    <ligand>
        <name>Mg(2+)</name>
        <dbReference type="ChEBI" id="CHEBI:18420"/>
        <label>2</label>
    </ligand>
</feature>
<dbReference type="InterPro" id="IPR006283">
    <property type="entry name" value="ThiL-like"/>
</dbReference>
<dbReference type="InterPro" id="IPR036676">
    <property type="entry name" value="PurM-like_C_sf"/>
</dbReference>